<feature type="compositionally biased region" description="Acidic residues" evidence="3">
    <location>
        <begin position="1540"/>
        <end position="1583"/>
    </location>
</feature>
<dbReference type="eggNOG" id="KOG0939">
    <property type="taxonomic scope" value="Eukaryota"/>
</dbReference>
<dbReference type="Gene3D" id="3.90.1750.10">
    <property type="entry name" value="Hect, E3 ligase catalytic domains"/>
    <property type="match status" value="1"/>
</dbReference>
<feature type="region of interest" description="Disordered" evidence="3">
    <location>
        <begin position="1540"/>
        <end position="1590"/>
    </location>
</feature>
<comment type="caution">
    <text evidence="2">Lacks conserved residue(s) required for the propagation of feature annotation.</text>
</comment>
<dbReference type="InParanoid" id="C3ZQ26"/>
<evidence type="ECO:0000259" key="4">
    <source>
        <dbReference type="PROSITE" id="PS50237"/>
    </source>
</evidence>
<accession>C3ZQ26</accession>
<dbReference type="InterPro" id="IPR016024">
    <property type="entry name" value="ARM-type_fold"/>
</dbReference>
<feature type="compositionally biased region" description="Basic and acidic residues" evidence="3">
    <location>
        <begin position="732"/>
        <end position="742"/>
    </location>
</feature>
<keyword evidence="1 2" id="KW-0833">Ubl conjugation pathway</keyword>
<feature type="domain" description="HECT" evidence="4">
    <location>
        <begin position="420"/>
        <end position="504"/>
    </location>
</feature>
<dbReference type="SUPFAM" id="SSF56204">
    <property type="entry name" value="Hect, E3 ligase catalytic domain"/>
    <property type="match status" value="1"/>
</dbReference>
<dbReference type="InterPro" id="IPR035983">
    <property type="entry name" value="Hect_E3_ubiquitin_ligase"/>
</dbReference>
<dbReference type="PROSITE" id="PS50237">
    <property type="entry name" value="HECT"/>
    <property type="match status" value="1"/>
</dbReference>
<gene>
    <name evidence="5" type="ORF">BRAFLDRAFT_121800</name>
</gene>
<name>C3ZQ26_BRAFL</name>
<dbReference type="InterPro" id="IPR000569">
    <property type="entry name" value="HECT_dom"/>
</dbReference>
<dbReference type="SMART" id="SM00119">
    <property type="entry name" value="HECTc"/>
    <property type="match status" value="1"/>
</dbReference>
<dbReference type="Pfam" id="PF07539">
    <property type="entry name" value="UTP20_N"/>
    <property type="match status" value="1"/>
</dbReference>
<dbReference type="Pfam" id="PF00632">
    <property type="entry name" value="HECT"/>
    <property type="match status" value="1"/>
</dbReference>
<dbReference type="InterPro" id="IPR052575">
    <property type="entry name" value="SSU_processome_comp_20"/>
</dbReference>
<feature type="compositionally biased region" description="Acidic residues" evidence="3">
    <location>
        <begin position="711"/>
        <end position="731"/>
    </location>
</feature>
<evidence type="ECO:0000313" key="5">
    <source>
        <dbReference type="EMBL" id="EEN45405.1"/>
    </source>
</evidence>
<evidence type="ECO:0000256" key="2">
    <source>
        <dbReference type="PROSITE-ProRule" id="PRU00104"/>
    </source>
</evidence>
<dbReference type="FunFam" id="3.90.1750.10:FF:000081">
    <property type="entry name" value="Uncharacterized protein"/>
    <property type="match status" value="1"/>
</dbReference>
<proteinExistence type="predicted"/>
<dbReference type="PANTHER" id="PTHR17695">
    <property type="entry name" value="SMALL SUBUNIT PROCESSOME COMPONENT 20 HOMOLOG"/>
    <property type="match status" value="1"/>
</dbReference>
<dbReference type="SUPFAM" id="SSF48371">
    <property type="entry name" value="ARM repeat"/>
    <property type="match status" value="2"/>
</dbReference>
<dbReference type="eggNOG" id="KOG1823">
    <property type="taxonomic scope" value="Eukaryota"/>
</dbReference>
<dbReference type="GO" id="GO:0004842">
    <property type="term" value="F:ubiquitin-protein transferase activity"/>
    <property type="evidence" value="ECO:0007669"/>
    <property type="project" value="InterPro"/>
</dbReference>
<feature type="compositionally biased region" description="Basic and acidic residues" evidence="3">
    <location>
        <begin position="678"/>
        <end position="689"/>
    </location>
</feature>
<dbReference type="InterPro" id="IPR011430">
    <property type="entry name" value="UTP20_N"/>
</dbReference>
<evidence type="ECO:0000256" key="1">
    <source>
        <dbReference type="ARBA" id="ARBA00022786"/>
    </source>
</evidence>
<dbReference type="STRING" id="7739.C3ZQ26"/>
<organism>
    <name type="scientific">Branchiostoma floridae</name>
    <name type="common">Florida lancelet</name>
    <name type="synonym">Amphioxus</name>
    <dbReference type="NCBI Taxonomy" id="7739"/>
    <lineage>
        <taxon>Eukaryota</taxon>
        <taxon>Metazoa</taxon>
        <taxon>Chordata</taxon>
        <taxon>Cephalochordata</taxon>
        <taxon>Leptocardii</taxon>
        <taxon>Amphioxiformes</taxon>
        <taxon>Branchiostomatidae</taxon>
        <taxon>Branchiostoma</taxon>
    </lineage>
</organism>
<dbReference type="Gene3D" id="1.25.10.10">
    <property type="entry name" value="Leucine-rich Repeat Variant"/>
    <property type="match status" value="1"/>
</dbReference>
<evidence type="ECO:0000256" key="3">
    <source>
        <dbReference type="SAM" id="MobiDB-lite"/>
    </source>
</evidence>
<dbReference type="InterPro" id="IPR011989">
    <property type="entry name" value="ARM-like"/>
</dbReference>
<reference evidence="5" key="1">
    <citation type="journal article" date="2008" name="Nature">
        <title>The amphioxus genome and the evolution of the chordate karyotype.</title>
        <authorList>
            <consortium name="US DOE Joint Genome Institute (JGI-PGF)"/>
            <person name="Putnam N.H."/>
            <person name="Butts T."/>
            <person name="Ferrier D.E.K."/>
            <person name="Furlong R.F."/>
            <person name="Hellsten U."/>
            <person name="Kawashima T."/>
            <person name="Robinson-Rechavi M."/>
            <person name="Shoguchi E."/>
            <person name="Terry A."/>
            <person name="Yu J.-K."/>
            <person name="Benito-Gutierrez E.L."/>
            <person name="Dubchak I."/>
            <person name="Garcia-Fernandez J."/>
            <person name="Gibson-Brown J.J."/>
            <person name="Grigoriev I.V."/>
            <person name="Horton A.C."/>
            <person name="de Jong P.J."/>
            <person name="Jurka J."/>
            <person name="Kapitonov V.V."/>
            <person name="Kohara Y."/>
            <person name="Kuroki Y."/>
            <person name="Lindquist E."/>
            <person name="Lucas S."/>
            <person name="Osoegawa K."/>
            <person name="Pennacchio L.A."/>
            <person name="Salamov A.A."/>
            <person name="Satou Y."/>
            <person name="Sauka-Spengler T."/>
            <person name="Schmutz J."/>
            <person name="Shin-I T."/>
            <person name="Toyoda A."/>
            <person name="Bronner-Fraser M."/>
            <person name="Fujiyama A."/>
            <person name="Holland L.Z."/>
            <person name="Holland P.W.H."/>
            <person name="Satoh N."/>
            <person name="Rokhsar D.S."/>
        </authorList>
    </citation>
    <scope>NUCLEOTIDE SEQUENCE [LARGE SCALE GENOMIC DNA]</scope>
    <source>
        <strain evidence="5">S238N-H82</strain>
        <tissue evidence="5">Testes</tissue>
    </source>
</reference>
<dbReference type="PANTHER" id="PTHR17695:SF11">
    <property type="entry name" value="SMALL SUBUNIT PROCESSOME COMPONENT 20 HOMOLOG"/>
    <property type="match status" value="1"/>
</dbReference>
<protein>
    <recommendedName>
        <fullName evidence="4">HECT domain-containing protein</fullName>
    </recommendedName>
</protein>
<sequence>MSSQFYKEVCQKCSNYTQVVHHEAALVAALKTHLQVPDSLALQPLLDLVVQLARDLQTDFYPHFGEFFLLLVPLLNTQDTELIEWTFTCLLYLFKFLWRHLVRDITQVYSLYCPLLGKDHKPHIKNFAAESFAFLMRKRSSGVGRLLFEMLKGVQKQFHSCTAKVFPIMLSKLGPAAVSQEAAGKPALPWQQVQEALQDTLQSMAEFTSRSHAGVIWDALITASTEVHSRWQKSQIAGPENHLADHQDRVLRLALVWVRHKQGDLITNPDKLWGLLVCLLSDGPYPGESGTTLLELTSDLLLSEKCSQDVAQISKLVTLIKYLNTLVTSISHIQPVPPDCYIYRPVKLPLLAALLPKPQYRVVTAHIYSGSETFSDKQDFFYREVRKSHSKKATWSTNISVKVNRRDLLDSSMKSTKHFSSSDWGKTFVVSFYGEEGLDWGGLSREWFQLVTETLFRPDTQLFRRFKDDNQGLVHPNPDRPLPVTKPKYYEFAGKVVGKCLFESAKGGSSRQLVKARFSRSFLAQLIGLRVTYKVALRCLIGQLYVNMKLLWKPVTDLIKSHACGMDLKEFWSVWREHLKQAAEQAEQDLYKPKKGDSPSDQPEPEDSPEDFFEETFQDVIANRSTPDHTNFRHLLWTAMADFPDNCEPKSRDLSPLLFQFFDNEYYPADLAAAPAQDIRKPQESKTDDVIEMDQSGVEDSDLNIKSDQLEDKDDDDAEDKDEEEEDDDITHEDVSTADKVSRTRRKAASRSLVVHLTLFSKFKSPRSLYLEPRLKELYFEMLKHREQDVQRAALACLMTYKAPYLTPYSDNLDRLLQDKEFREELTLFSIDQESSVVQQEHREGLLPVLFRLLYGRMQQKTGEGTQGRQGARVRTALVLRFLGGCTPEELENFLDMILAPFAHLMNTDVSCVELVRQEATSLDLSAVIPLSKQQGSLATVQVLLNKMGNLLQGYIPRMFRLLVVMVTSHTRILDSRHLVRKNLLQLVKKVRTLAMRRLLELFQQHDQYSFSRDEIEALFTGVVWPQLDQQRSEVIYQPTPLLRLVHLWSKNLRYHPLLAKSRPDQPDRNLIDDIIATFFTPTSAPPVVAMVMEVVGHLLLESESEDAVDVEPLEVPGCTILCGETSGKDSEAPIGTRLLLTHVAAILGHLRSAVQSIGAAGGRQNRPKLPLSELNILSRISAYVKDPRQSAVLVGLLLPYLRRPAITDHSAQVDILVTVGNLVRQVPDPKACWEQLATMLSSLEGREPRGELCKVFAAVAERDPSVREISTIIHDLNTWDRKRVEEPDYDTRLSAFKSVDQAMQDWVAIDTTFALPIIHNCFHIVLRIEDFSLRSNASYCVTQVLQKMEATSSTQEEYKKVVQGTILPLVRKGLWSRNESVHQESVSLLAAVVRTFSSRQYFQGLAQLTDEDVEKDFYQNITHIQHHRRSRALRRLITVCNTGAINPSILQSFILPIISFILNDLKLIKVDFLQHEAVQAVGAMAGCLPWKGFLSLLLYYLNKLTEKLEGQKTNIKLIVAVMDAFHFDLSVLSATSEVAEDASQEDEDVLQEVEGTPEEEKAEEEVEETVEEEEDEEEEDAVVMETGEEKKKAEAEMIFQTLTNVVLPKLHKGLTQKVKKL</sequence>
<dbReference type="EMBL" id="GG666659">
    <property type="protein sequence ID" value="EEN45405.1"/>
    <property type="molecule type" value="Genomic_DNA"/>
</dbReference>
<feature type="region of interest" description="Disordered" evidence="3">
    <location>
        <begin position="590"/>
        <end position="610"/>
    </location>
</feature>
<feature type="region of interest" description="Disordered" evidence="3">
    <location>
        <begin position="673"/>
        <end position="743"/>
    </location>
</feature>